<name>A0A6A6CLX5_ZASCE</name>
<dbReference type="InterPro" id="IPR046347">
    <property type="entry name" value="bZIP_sf"/>
</dbReference>
<dbReference type="Pfam" id="PF00170">
    <property type="entry name" value="bZIP_1"/>
    <property type="match status" value="1"/>
</dbReference>
<comment type="subcellular location">
    <subcellularLocation>
        <location evidence="1">Nucleus</location>
    </subcellularLocation>
</comment>
<keyword evidence="6" id="KW-1185">Reference proteome</keyword>
<dbReference type="CDD" id="cd14688">
    <property type="entry name" value="bZIP_YAP"/>
    <property type="match status" value="1"/>
</dbReference>
<protein>
    <recommendedName>
        <fullName evidence="4">BZIP domain-containing protein</fullName>
    </recommendedName>
</protein>
<dbReference type="AlphaFoldDB" id="A0A6A6CLX5"/>
<organism evidence="5 6">
    <name type="scientific">Zasmidium cellare ATCC 36951</name>
    <dbReference type="NCBI Taxonomy" id="1080233"/>
    <lineage>
        <taxon>Eukaryota</taxon>
        <taxon>Fungi</taxon>
        <taxon>Dikarya</taxon>
        <taxon>Ascomycota</taxon>
        <taxon>Pezizomycotina</taxon>
        <taxon>Dothideomycetes</taxon>
        <taxon>Dothideomycetidae</taxon>
        <taxon>Mycosphaerellales</taxon>
        <taxon>Mycosphaerellaceae</taxon>
        <taxon>Zasmidium</taxon>
    </lineage>
</organism>
<dbReference type="OrthoDB" id="5380163at2759"/>
<dbReference type="InterPro" id="IPR004827">
    <property type="entry name" value="bZIP"/>
</dbReference>
<evidence type="ECO:0000313" key="6">
    <source>
        <dbReference type="Proteomes" id="UP000799537"/>
    </source>
</evidence>
<feature type="domain" description="BZIP" evidence="4">
    <location>
        <begin position="75"/>
        <end position="132"/>
    </location>
</feature>
<evidence type="ECO:0000256" key="3">
    <source>
        <dbReference type="SAM" id="MobiDB-lite"/>
    </source>
</evidence>
<dbReference type="RefSeq" id="XP_033668049.1">
    <property type="nucleotide sequence ID" value="XM_033806402.1"/>
</dbReference>
<dbReference type="SUPFAM" id="SSF57959">
    <property type="entry name" value="Leucine zipper domain"/>
    <property type="match status" value="1"/>
</dbReference>
<evidence type="ECO:0000256" key="1">
    <source>
        <dbReference type="ARBA" id="ARBA00004123"/>
    </source>
</evidence>
<dbReference type="Gene3D" id="1.20.5.170">
    <property type="match status" value="1"/>
</dbReference>
<evidence type="ECO:0000313" key="5">
    <source>
        <dbReference type="EMBL" id="KAF2167160.1"/>
    </source>
</evidence>
<keyword evidence="2" id="KW-0539">Nucleus</keyword>
<dbReference type="SMART" id="SM00338">
    <property type="entry name" value="BRLZ"/>
    <property type="match status" value="1"/>
</dbReference>
<dbReference type="EMBL" id="ML993594">
    <property type="protein sequence ID" value="KAF2167160.1"/>
    <property type="molecule type" value="Genomic_DNA"/>
</dbReference>
<dbReference type="GO" id="GO:0090575">
    <property type="term" value="C:RNA polymerase II transcription regulator complex"/>
    <property type="evidence" value="ECO:0007669"/>
    <property type="project" value="TreeGrafter"/>
</dbReference>
<proteinExistence type="predicted"/>
<feature type="compositionally biased region" description="Basic and acidic residues" evidence="3">
    <location>
        <begin position="91"/>
        <end position="101"/>
    </location>
</feature>
<dbReference type="PANTHER" id="PTHR40621">
    <property type="entry name" value="TRANSCRIPTION FACTOR KAPC-RELATED"/>
    <property type="match status" value="1"/>
</dbReference>
<feature type="compositionally biased region" description="Basic and acidic residues" evidence="3">
    <location>
        <begin position="1"/>
        <end position="22"/>
    </location>
</feature>
<dbReference type="GeneID" id="54559674"/>
<dbReference type="PROSITE" id="PS00036">
    <property type="entry name" value="BZIP_BASIC"/>
    <property type="match status" value="1"/>
</dbReference>
<evidence type="ECO:0000256" key="2">
    <source>
        <dbReference type="ARBA" id="ARBA00023242"/>
    </source>
</evidence>
<dbReference type="GO" id="GO:0000976">
    <property type="term" value="F:transcription cis-regulatory region binding"/>
    <property type="evidence" value="ECO:0007669"/>
    <property type="project" value="InterPro"/>
</dbReference>
<feature type="region of interest" description="Disordered" evidence="3">
    <location>
        <begin position="73"/>
        <end position="101"/>
    </location>
</feature>
<dbReference type="Proteomes" id="UP000799537">
    <property type="component" value="Unassembled WGS sequence"/>
</dbReference>
<dbReference type="PANTHER" id="PTHR40621:SF6">
    <property type="entry name" value="AP-1-LIKE TRANSCRIPTION FACTOR YAP1-RELATED"/>
    <property type="match status" value="1"/>
</dbReference>
<dbReference type="InterPro" id="IPR050936">
    <property type="entry name" value="AP-1-like"/>
</dbReference>
<feature type="compositionally biased region" description="Low complexity" evidence="3">
    <location>
        <begin position="23"/>
        <end position="36"/>
    </location>
</feature>
<dbReference type="GO" id="GO:0001228">
    <property type="term" value="F:DNA-binding transcription activator activity, RNA polymerase II-specific"/>
    <property type="evidence" value="ECO:0007669"/>
    <property type="project" value="TreeGrafter"/>
</dbReference>
<gene>
    <name evidence="5" type="ORF">M409DRAFT_22588</name>
</gene>
<dbReference type="PROSITE" id="PS50217">
    <property type="entry name" value="BZIP"/>
    <property type="match status" value="1"/>
</dbReference>
<reference evidence="5" key="1">
    <citation type="journal article" date="2020" name="Stud. Mycol.">
        <title>101 Dothideomycetes genomes: a test case for predicting lifestyles and emergence of pathogens.</title>
        <authorList>
            <person name="Haridas S."/>
            <person name="Albert R."/>
            <person name="Binder M."/>
            <person name="Bloem J."/>
            <person name="Labutti K."/>
            <person name="Salamov A."/>
            <person name="Andreopoulos B."/>
            <person name="Baker S."/>
            <person name="Barry K."/>
            <person name="Bills G."/>
            <person name="Bluhm B."/>
            <person name="Cannon C."/>
            <person name="Castanera R."/>
            <person name="Culley D."/>
            <person name="Daum C."/>
            <person name="Ezra D."/>
            <person name="Gonzalez J."/>
            <person name="Henrissat B."/>
            <person name="Kuo A."/>
            <person name="Liang C."/>
            <person name="Lipzen A."/>
            <person name="Lutzoni F."/>
            <person name="Magnuson J."/>
            <person name="Mondo S."/>
            <person name="Nolan M."/>
            <person name="Ohm R."/>
            <person name="Pangilinan J."/>
            <person name="Park H.-J."/>
            <person name="Ramirez L."/>
            <person name="Alfaro M."/>
            <person name="Sun H."/>
            <person name="Tritt A."/>
            <person name="Yoshinaga Y."/>
            <person name="Zwiers L.-H."/>
            <person name="Turgeon B."/>
            <person name="Goodwin S."/>
            <person name="Spatafora J."/>
            <person name="Crous P."/>
            <person name="Grigoriev I."/>
        </authorList>
    </citation>
    <scope>NUCLEOTIDE SEQUENCE</scope>
    <source>
        <strain evidence="5">ATCC 36951</strain>
    </source>
</reference>
<feature type="region of interest" description="Disordered" evidence="3">
    <location>
        <begin position="1"/>
        <end position="41"/>
    </location>
</feature>
<sequence>MSPSPRPREDEFNPYHYERTDSQRSWSSSNRSNATSPFEASSNDMFAFLTPSWDMPCMHDERTMSFEEATAALKQHKDSTRKAQNRSAQRAYRERQQSRLKEMQATIEDLSSDRNKLRSQIKDLESNLNRVKVDATIRDIKLKRRRTLPDHVPKRMPEVPPTLEKEDSVGWMLKHIYGLEEAEDDLFAVFEVNGRGAQPS</sequence>
<accession>A0A6A6CLX5</accession>
<evidence type="ECO:0000259" key="4">
    <source>
        <dbReference type="PROSITE" id="PS50217"/>
    </source>
</evidence>